<gene>
    <name evidence="1" type="ORF">S01H1_34750</name>
</gene>
<feature type="non-terminal residue" evidence="1">
    <location>
        <position position="271"/>
    </location>
</feature>
<feature type="non-terminal residue" evidence="1">
    <location>
        <position position="1"/>
    </location>
</feature>
<evidence type="ECO:0008006" key="2">
    <source>
        <dbReference type="Google" id="ProtNLM"/>
    </source>
</evidence>
<organism evidence="1">
    <name type="scientific">marine sediment metagenome</name>
    <dbReference type="NCBI Taxonomy" id="412755"/>
    <lineage>
        <taxon>unclassified sequences</taxon>
        <taxon>metagenomes</taxon>
        <taxon>ecological metagenomes</taxon>
    </lineage>
</organism>
<comment type="caution">
    <text evidence="1">The sequence shown here is derived from an EMBL/GenBank/DDBJ whole genome shotgun (WGS) entry which is preliminary data.</text>
</comment>
<dbReference type="Gene3D" id="2.60.40.10">
    <property type="entry name" value="Immunoglobulins"/>
    <property type="match status" value="1"/>
</dbReference>
<dbReference type="InterPro" id="IPR008965">
    <property type="entry name" value="CBM2/CBM3_carb-bd_dom_sf"/>
</dbReference>
<accession>X0V446</accession>
<evidence type="ECO:0000313" key="1">
    <source>
        <dbReference type="EMBL" id="GAG06152.1"/>
    </source>
</evidence>
<dbReference type="CDD" id="cd08547">
    <property type="entry name" value="Type_II_cohesin"/>
    <property type="match status" value="1"/>
</dbReference>
<sequence length="271" mass="27746">LSPDPFAVSAADANCSGVISIGDAIEIARYDAGLISAFCTGGGGPIGSGDVWFVPDNIMIGVGASYSDEIHMSVGGDKLGGYNIKITYDPAVLSVDKSKGDNGVEAGSDGFVAAVNAENAGTLRVSGFDVTGKGPGADLHVLTIHWTAVSLGATPLSFDVANMFNESSARCSTVTSADGYRTVVVDGPGLDITPPSAFGLISPVGGVMMFDNTPTLIWEESSDADSGLDHYEIFIDDANVDNVGAQTTEHTTSELPDGSHSWYIKAVDGAG</sequence>
<protein>
    <recommendedName>
        <fullName evidence="2">Dockerin domain-containing protein</fullName>
    </recommendedName>
</protein>
<dbReference type="SUPFAM" id="SSF49384">
    <property type="entry name" value="Carbohydrate-binding domain"/>
    <property type="match status" value="1"/>
</dbReference>
<dbReference type="AlphaFoldDB" id="X0V446"/>
<dbReference type="Gene3D" id="2.60.40.680">
    <property type="match status" value="1"/>
</dbReference>
<dbReference type="InterPro" id="IPR013783">
    <property type="entry name" value="Ig-like_fold"/>
</dbReference>
<proteinExistence type="predicted"/>
<reference evidence="1" key="1">
    <citation type="journal article" date="2014" name="Front. Microbiol.">
        <title>High frequency of phylogenetically diverse reductive dehalogenase-homologous genes in deep subseafloor sedimentary metagenomes.</title>
        <authorList>
            <person name="Kawai M."/>
            <person name="Futagami T."/>
            <person name="Toyoda A."/>
            <person name="Takaki Y."/>
            <person name="Nishi S."/>
            <person name="Hori S."/>
            <person name="Arai W."/>
            <person name="Tsubouchi T."/>
            <person name="Morono Y."/>
            <person name="Uchiyama I."/>
            <person name="Ito T."/>
            <person name="Fujiyama A."/>
            <person name="Inagaki F."/>
            <person name="Takami H."/>
        </authorList>
    </citation>
    <scope>NUCLEOTIDE SEQUENCE</scope>
    <source>
        <strain evidence="1">Expedition CK06-06</strain>
    </source>
</reference>
<dbReference type="GO" id="GO:0030246">
    <property type="term" value="F:carbohydrate binding"/>
    <property type="evidence" value="ECO:0007669"/>
    <property type="project" value="InterPro"/>
</dbReference>
<dbReference type="EMBL" id="BARS01021660">
    <property type="protein sequence ID" value="GAG06152.1"/>
    <property type="molecule type" value="Genomic_DNA"/>
</dbReference>
<name>X0V446_9ZZZZ</name>